<evidence type="ECO:0000313" key="1">
    <source>
        <dbReference type="EMBL" id="KRN58790.1"/>
    </source>
</evidence>
<keyword evidence="2" id="KW-1185">Reference proteome</keyword>
<evidence type="ECO:0000313" key="2">
    <source>
        <dbReference type="Proteomes" id="UP000050934"/>
    </source>
</evidence>
<protein>
    <submittedName>
        <fullName evidence="1">Uncharacterized protein</fullName>
    </submittedName>
</protein>
<comment type="caution">
    <text evidence="1">The sequence shown here is derived from an EMBL/GenBank/DDBJ whole genome shotgun (WGS) entry which is preliminary data.</text>
</comment>
<dbReference type="AlphaFoldDB" id="A0A0R2I5A1"/>
<dbReference type="STRING" id="396268.IV45_GL000416"/>
<reference evidence="1 2" key="1">
    <citation type="journal article" date="2015" name="Genome Announc.">
        <title>Expanding the biotechnology potential of lactobacilli through comparative genomics of 213 strains and associated genera.</title>
        <authorList>
            <person name="Sun Z."/>
            <person name="Harris H.M."/>
            <person name="McCann A."/>
            <person name="Guo C."/>
            <person name="Argimon S."/>
            <person name="Zhang W."/>
            <person name="Yang X."/>
            <person name="Jeffery I.B."/>
            <person name="Cooney J.C."/>
            <person name="Kagawa T.F."/>
            <person name="Liu W."/>
            <person name="Song Y."/>
            <person name="Salvetti E."/>
            <person name="Wrobel A."/>
            <person name="Rasinkangas P."/>
            <person name="Parkhill J."/>
            <person name="Rea M.C."/>
            <person name="O'Sullivan O."/>
            <person name="Ritari J."/>
            <person name="Douillard F.P."/>
            <person name="Paul Ross R."/>
            <person name="Yang R."/>
            <person name="Briner A.E."/>
            <person name="Felis G.E."/>
            <person name="de Vos W.M."/>
            <person name="Barrangou R."/>
            <person name="Klaenhammer T.R."/>
            <person name="Caufield P.W."/>
            <person name="Cui Y."/>
            <person name="Zhang H."/>
            <person name="O'Toole P.W."/>
        </authorList>
    </citation>
    <scope>NUCLEOTIDE SEQUENCE [LARGE SCALE GENOMIC DNA]</scope>
    <source>
        <strain evidence="1 2">DSM 17896</strain>
    </source>
</reference>
<dbReference type="RefSeq" id="WP_057740999.1">
    <property type="nucleotide sequence ID" value="NZ_JQBW01000009.1"/>
</dbReference>
<gene>
    <name evidence="1" type="ORF">IV45_GL000416</name>
</gene>
<name>A0A0R2I5A1_9LACO</name>
<dbReference type="PATRIC" id="fig|396268.3.peg.423"/>
<dbReference type="Proteomes" id="UP000050934">
    <property type="component" value="Unassembled WGS sequence"/>
</dbReference>
<proteinExistence type="predicted"/>
<accession>A0A0R2I5A1</accession>
<organism evidence="1 2">
    <name type="scientific">Limosilactobacillus secaliphilus</name>
    <dbReference type="NCBI Taxonomy" id="396268"/>
    <lineage>
        <taxon>Bacteria</taxon>
        <taxon>Bacillati</taxon>
        <taxon>Bacillota</taxon>
        <taxon>Bacilli</taxon>
        <taxon>Lactobacillales</taxon>
        <taxon>Lactobacillaceae</taxon>
        <taxon>Limosilactobacillus</taxon>
    </lineage>
</organism>
<dbReference type="EMBL" id="JQBW01000009">
    <property type="protein sequence ID" value="KRN58790.1"/>
    <property type="molecule type" value="Genomic_DNA"/>
</dbReference>
<sequence>MAIHNGQLVVSGWYASDRSICKYNTFMILYDVLKLNRKELQRATVKLSDRADVGTANKDIFNSQHSGFSSGFKYSADLCGRQLQIIMRYSDAENGEGHYVDYWFKPFKAPDIPVLGGNIEQQFKAKCVKVESQSDGTSLIIVK</sequence>